<evidence type="ECO:0000256" key="1">
    <source>
        <dbReference type="ARBA" id="ARBA00022801"/>
    </source>
</evidence>
<protein>
    <submittedName>
        <fullName evidence="3">Dicer-like protein 1</fullName>
    </submittedName>
</protein>
<feature type="domain" description="RNase III" evidence="2">
    <location>
        <begin position="1"/>
        <end position="90"/>
    </location>
</feature>
<dbReference type="Proteomes" id="UP001465976">
    <property type="component" value="Unassembled WGS sequence"/>
</dbReference>
<evidence type="ECO:0000313" key="4">
    <source>
        <dbReference type="Proteomes" id="UP001465976"/>
    </source>
</evidence>
<keyword evidence="4" id="KW-1185">Reference proteome</keyword>
<reference evidence="3 4" key="1">
    <citation type="submission" date="2024-02" db="EMBL/GenBank/DDBJ databases">
        <title>A draft genome for the cacao thread blight pathogen Marasmius crinis-equi.</title>
        <authorList>
            <person name="Cohen S.P."/>
            <person name="Baruah I.K."/>
            <person name="Amoako-Attah I."/>
            <person name="Bukari Y."/>
            <person name="Meinhardt L.W."/>
            <person name="Bailey B.A."/>
        </authorList>
    </citation>
    <scope>NUCLEOTIDE SEQUENCE [LARGE SCALE GENOMIC DNA]</scope>
    <source>
        <strain evidence="3 4">GH-76</strain>
    </source>
</reference>
<evidence type="ECO:0000259" key="2">
    <source>
        <dbReference type="PROSITE" id="PS50142"/>
    </source>
</evidence>
<evidence type="ECO:0000313" key="3">
    <source>
        <dbReference type="EMBL" id="KAL0570758.1"/>
    </source>
</evidence>
<dbReference type="Pfam" id="PF00636">
    <property type="entry name" value="Ribonuclease_3"/>
    <property type="match status" value="1"/>
</dbReference>
<dbReference type="PANTHER" id="PTHR14950">
    <property type="entry name" value="DICER-RELATED"/>
    <property type="match status" value="1"/>
</dbReference>
<dbReference type="EMBL" id="JBAHYK010000879">
    <property type="protein sequence ID" value="KAL0570758.1"/>
    <property type="molecule type" value="Genomic_DNA"/>
</dbReference>
<dbReference type="PANTHER" id="PTHR14950:SF37">
    <property type="entry name" value="ENDORIBONUCLEASE DICER"/>
    <property type="match status" value="1"/>
</dbReference>
<dbReference type="InterPro" id="IPR036389">
    <property type="entry name" value="RNase_III_sf"/>
</dbReference>
<proteinExistence type="predicted"/>
<dbReference type="PROSITE" id="PS50142">
    <property type="entry name" value="RNASE_3_2"/>
    <property type="match status" value="1"/>
</dbReference>
<keyword evidence="1" id="KW-0378">Hydrolase</keyword>
<dbReference type="InterPro" id="IPR000999">
    <property type="entry name" value="RNase_III_dom"/>
</dbReference>
<accession>A0ABR3F6K3</accession>
<organism evidence="3 4">
    <name type="scientific">Marasmius crinis-equi</name>
    <dbReference type="NCBI Taxonomy" id="585013"/>
    <lineage>
        <taxon>Eukaryota</taxon>
        <taxon>Fungi</taxon>
        <taxon>Dikarya</taxon>
        <taxon>Basidiomycota</taxon>
        <taxon>Agaricomycotina</taxon>
        <taxon>Agaricomycetes</taxon>
        <taxon>Agaricomycetidae</taxon>
        <taxon>Agaricales</taxon>
        <taxon>Marasmiineae</taxon>
        <taxon>Marasmiaceae</taxon>
        <taxon>Marasmius</taxon>
    </lineage>
</organism>
<name>A0ABR3F6K3_9AGAR</name>
<sequence length="219" mass="24012">MLKGAMVSNSALAAVSVQSGLYRYLRFQTSHLAKTIQTYVDVLKLKESEEYSAAARDGRPPGQYWHDVEPPKPLADIVESIIGALYLSDNFSPAGVNKFFAKVLKPFYDKHISLQTLSHHPTKVLFELFQSKRCQRFEILREGDNCLVLVHGVVLASAQESNAAAAARRASVCALDAIEGDPGFLTRTCNCWSATKVKQAEEKVFGDVFAGFAVGDVVV</sequence>
<gene>
    <name evidence="3" type="primary">dcl1_3</name>
    <name evidence="3" type="ORF">V5O48_011201</name>
</gene>
<comment type="caution">
    <text evidence="3">The sequence shown here is derived from an EMBL/GenBank/DDBJ whole genome shotgun (WGS) entry which is preliminary data.</text>
</comment>
<dbReference type="SUPFAM" id="SSF69065">
    <property type="entry name" value="RNase III domain-like"/>
    <property type="match status" value="1"/>
</dbReference>
<dbReference type="Gene3D" id="1.10.1520.10">
    <property type="entry name" value="Ribonuclease III domain"/>
    <property type="match status" value="1"/>
</dbReference>
<dbReference type="CDD" id="cd00593">
    <property type="entry name" value="RIBOc"/>
    <property type="match status" value="1"/>
</dbReference>